<dbReference type="RefSeq" id="WP_157297913.1">
    <property type="nucleotide sequence ID" value="NZ_BAAAZB010000005.1"/>
</dbReference>
<evidence type="ECO:0000313" key="2">
    <source>
        <dbReference type="Proteomes" id="UP000468388"/>
    </source>
</evidence>
<dbReference type="Gene3D" id="2.60.120.10">
    <property type="entry name" value="Jelly Rolls"/>
    <property type="match status" value="1"/>
</dbReference>
<dbReference type="InterPro" id="IPR018490">
    <property type="entry name" value="cNMP-bd_dom_sf"/>
</dbReference>
<organism evidence="1 2">
    <name type="scientific">Chitinophaga oryziterrae</name>
    <dbReference type="NCBI Taxonomy" id="1031224"/>
    <lineage>
        <taxon>Bacteria</taxon>
        <taxon>Pseudomonadati</taxon>
        <taxon>Bacteroidota</taxon>
        <taxon>Chitinophagia</taxon>
        <taxon>Chitinophagales</taxon>
        <taxon>Chitinophagaceae</taxon>
        <taxon>Chitinophaga</taxon>
    </lineage>
</organism>
<dbReference type="AlphaFoldDB" id="A0A6N8J1X5"/>
<comment type="caution">
    <text evidence="1">The sequence shown here is derived from an EMBL/GenBank/DDBJ whole genome shotgun (WGS) entry which is preliminary data.</text>
</comment>
<accession>A0A6N8J1X5</accession>
<evidence type="ECO:0000313" key="1">
    <source>
        <dbReference type="EMBL" id="MVT39215.1"/>
    </source>
</evidence>
<dbReference type="EMBL" id="WRXO01000001">
    <property type="protein sequence ID" value="MVT39215.1"/>
    <property type="molecule type" value="Genomic_DNA"/>
</dbReference>
<dbReference type="InterPro" id="IPR014710">
    <property type="entry name" value="RmlC-like_jellyroll"/>
</dbReference>
<reference evidence="1 2" key="1">
    <citation type="submission" date="2019-12" db="EMBL/GenBank/DDBJ databases">
        <title>The draft genomic sequence of strain Chitinophaga oryziterrae JCM 16595.</title>
        <authorList>
            <person name="Zhang X."/>
        </authorList>
    </citation>
    <scope>NUCLEOTIDE SEQUENCE [LARGE SCALE GENOMIC DNA]</scope>
    <source>
        <strain evidence="1 2">JCM 16595</strain>
    </source>
</reference>
<name>A0A6N8J1X5_9BACT</name>
<gene>
    <name evidence="1" type="ORF">GO495_01350</name>
</gene>
<keyword evidence="2" id="KW-1185">Reference proteome</keyword>
<sequence length="196" mass="23302">MSEIKLLEKALQKLTGMDEKEFALSLPFWQVKQYKKGEYYNEYKNVCKHLGFVINGIFRTYYMNETTGEEKNMLFYSDHQIVSAYKSFISQTPCNYYTESMVDSTILYIHIDHLQELYEQSHQWERFGRHVAEIAFNLVMNHTEDFLFKTPEQRYVELLELHPGIFNTIPLYHIASYLGIQGPSLSRIRKRMLNKG</sequence>
<protein>
    <submittedName>
        <fullName evidence="1">Crp/Fnr family transcriptional regulator</fullName>
    </submittedName>
</protein>
<dbReference type="SUPFAM" id="SSF51206">
    <property type="entry name" value="cAMP-binding domain-like"/>
    <property type="match status" value="1"/>
</dbReference>
<dbReference type="OrthoDB" id="663011at2"/>
<dbReference type="Proteomes" id="UP000468388">
    <property type="component" value="Unassembled WGS sequence"/>
</dbReference>
<proteinExistence type="predicted"/>